<evidence type="ECO:0000313" key="2">
    <source>
        <dbReference type="Proteomes" id="UP000477386"/>
    </source>
</evidence>
<dbReference type="EMBL" id="JAAGNZ010000001">
    <property type="protein sequence ID" value="NEU67080.1"/>
    <property type="molecule type" value="Genomic_DNA"/>
</dbReference>
<organism evidence="1 2">
    <name type="scientific">Spirosoma agri</name>
    <dbReference type="NCBI Taxonomy" id="1987381"/>
    <lineage>
        <taxon>Bacteria</taxon>
        <taxon>Pseudomonadati</taxon>
        <taxon>Bacteroidota</taxon>
        <taxon>Cytophagia</taxon>
        <taxon>Cytophagales</taxon>
        <taxon>Cytophagaceae</taxon>
        <taxon>Spirosoma</taxon>
    </lineage>
</organism>
<dbReference type="Proteomes" id="UP000477386">
    <property type="component" value="Unassembled WGS sequence"/>
</dbReference>
<proteinExistence type="predicted"/>
<gene>
    <name evidence="1" type="ORF">GK091_09340</name>
</gene>
<protein>
    <submittedName>
        <fullName evidence="1">Uncharacterized protein</fullName>
    </submittedName>
</protein>
<comment type="caution">
    <text evidence="1">The sequence shown here is derived from an EMBL/GenBank/DDBJ whole genome shotgun (WGS) entry which is preliminary data.</text>
</comment>
<dbReference type="RefSeq" id="WP_164036641.1">
    <property type="nucleotide sequence ID" value="NZ_JAAGNZ010000001.1"/>
</dbReference>
<dbReference type="AlphaFoldDB" id="A0A6M0IFL9"/>
<reference evidence="1 2" key="1">
    <citation type="submission" date="2020-02" db="EMBL/GenBank/DDBJ databases">
        <title>Draft genome sequence of two Spirosoma agri KCTC 52727 and Spirosoma terrae KCTC 52035.</title>
        <authorList>
            <person name="Rojas J."/>
            <person name="Ambika Manirajan B."/>
            <person name="Ratering S."/>
            <person name="Suarez C."/>
            <person name="Schnell S."/>
        </authorList>
    </citation>
    <scope>NUCLEOTIDE SEQUENCE [LARGE SCALE GENOMIC DNA]</scope>
    <source>
        <strain evidence="1 2">KCTC 52727</strain>
    </source>
</reference>
<accession>A0A6M0IFL9</accession>
<evidence type="ECO:0000313" key="1">
    <source>
        <dbReference type="EMBL" id="NEU67080.1"/>
    </source>
</evidence>
<sequence length="48" mass="5444">MSSKASYFQKNEGATEAEYANFSSSVGQKIDTSHKHQQLLRFAMQFIT</sequence>
<name>A0A6M0IFL9_9BACT</name>
<keyword evidence="2" id="KW-1185">Reference proteome</keyword>